<proteinExistence type="predicted"/>
<reference evidence="1" key="1">
    <citation type="submission" date="2014-09" db="EMBL/GenBank/DDBJ databases">
        <title>Genome sequence of the luminous mushroom Mycena chlorophos for searching fungal bioluminescence genes.</title>
        <authorList>
            <person name="Tanaka Y."/>
            <person name="Kasuga D."/>
            <person name="Oba Y."/>
            <person name="Hase S."/>
            <person name="Sato K."/>
            <person name="Oba Y."/>
            <person name="Sakakibara Y."/>
        </authorList>
    </citation>
    <scope>NUCLEOTIDE SEQUENCE</scope>
</reference>
<dbReference type="SUPFAM" id="SSF81383">
    <property type="entry name" value="F-box domain"/>
    <property type="match status" value="1"/>
</dbReference>
<accession>A0ABQ0M4L2</accession>
<dbReference type="InterPro" id="IPR036047">
    <property type="entry name" value="F-box-like_dom_sf"/>
</dbReference>
<gene>
    <name evidence="1" type="ORF">MCHLO_14735</name>
</gene>
<organism evidence="1 2">
    <name type="scientific">Mycena chlorophos</name>
    <name type="common">Agaric fungus</name>
    <name type="synonym">Agaricus chlorophos</name>
    <dbReference type="NCBI Taxonomy" id="658473"/>
    <lineage>
        <taxon>Eukaryota</taxon>
        <taxon>Fungi</taxon>
        <taxon>Dikarya</taxon>
        <taxon>Basidiomycota</taxon>
        <taxon>Agaricomycotina</taxon>
        <taxon>Agaricomycetes</taxon>
        <taxon>Agaricomycetidae</taxon>
        <taxon>Agaricales</taxon>
        <taxon>Marasmiineae</taxon>
        <taxon>Mycenaceae</taxon>
        <taxon>Mycena</taxon>
    </lineage>
</organism>
<dbReference type="Proteomes" id="UP000815677">
    <property type="component" value="Unassembled WGS sequence"/>
</dbReference>
<name>A0ABQ0M4L2_MYCCL</name>
<protein>
    <recommendedName>
        <fullName evidence="3">F-box domain-containing protein</fullName>
    </recommendedName>
</protein>
<evidence type="ECO:0008006" key="3">
    <source>
        <dbReference type="Google" id="ProtNLM"/>
    </source>
</evidence>
<dbReference type="EMBL" id="DF849623">
    <property type="protein sequence ID" value="GAT58288.1"/>
    <property type="molecule type" value="Genomic_DNA"/>
</dbReference>
<sequence length="493" mass="56006">MTSTAAALRDALAQVDTEIVQWKARLAQLEARREGILDSLDTIVYPVLSLPVEITAEIFRHYVERAWIGGPSNTQGPVVLAAVCRMWREIALSLPALWSNIWLDGAEDDSDEERELMKRLFALHLARTGKHPLKLDASAISLDESFAQRLIGVSARWEELSLQILSPDVFPRDILHLPALRDLCVTCDSDEFLDNDSEPIIAFSDAPALRKLQLSDVLVEMIVLPWAQLTELVLKNLFPQHCVEILVHTTSLRDLTIEQTRTSDDPAASVATLSTVKLLKVRGYMAPELAVVDFLALPALEELQVAVPDWPGRYDHLSDFVRRSRCELKSLSITHVDEDLHLTPEDVDGNGLHRFLADTPSVTTLNITRMGWESLNRLLVHLDLSRWMYLQQPATQCMLPNLENLEIAMEGPRILYPEMVDTLQQRRFGERLEERPYGDSEMATAQLKRFRFRIPKIVWGTGTSEEKILEWRAKGHDIDVDDLQIFRLDAEEE</sequence>
<evidence type="ECO:0000313" key="1">
    <source>
        <dbReference type="EMBL" id="GAT58288.1"/>
    </source>
</evidence>
<dbReference type="Gene3D" id="1.20.1280.50">
    <property type="match status" value="1"/>
</dbReference>
<dbReference type="SUPFAM" id="SSF52047">
    <property type="entry name" value="RNI-like"/>
    <property type="match status" value="1"/>
</dbReference>
<keyword evidence="2" id="KW-1185">Reference proteome</keyword>
<dbReference type="PANTHER" id="PTHR38926:SF5">
    <property type="entry name" value="F-BOX AND LEUCINE-RICH REPEAT PROTEIN 6"/>
    <property type="match status" value="1"/>
</dbReference>
<dbReference type="InterPro" id="IPR032675">
    <property type="entry name" value="LRR_dom_sf"/>
</dbReference>
<dbReference type="Gene3D" id="3.80.10.10">
    <property type="entry name" value="Ribonuclease Inhibitor"/>
    <property type="match status" value="1"/>
</dbReference>
<dbReference type="PANTHER" id="PTHR38926">
    <property type="entry name" value="F-BOX DOMAIN CONTAINING PROTEIN, EXPRESSED"/>
    <property type="match status" value="1"/>
</dbReference>
<evidence type="ECO:0000313" key="2">
    <source>
        <dbReference type="Proteomes" id="UP000815677"/>
    </source>
</evidence>